<reference evidence="1 2" key="1">
    <citation type="submission" date="2018-10" db="EMBL/GenBank/DDBJ databases">
        <title>Draft genome sequence of the microsporidian Tubulinosema ratisbonensis.</title>
        <authorList>
            <person name="Polonais V."/>
            <person name="Peyretaillade E."/>
            <person name="Niehus S."/>
            <person name="Wawrzyniak I."/>
            <person name="Franchet A."/>
            <person name="Gaspin C."/>
            <person name="Reichstadt M."/>
            <person name="Belser C."/>
            <person name="Labadie K."/>
            <person name="Delbac F."/>
            <person name="Ferrandon D."/>
        </authorList>
    </citation>
    <scope>NUCLEOTIDE SEQUENCE [LARGE SCALE GENOMIC DNA]</scope>
    <source>
        <strain evidence="1 2">Franzen</strain>
    </source>
</reference>
<organism evidence="1 2">
    <name type="scientific">Tubulinosema ratisbonensis</name>
    <dbReference type="NCBI Taxonomy" id="291195"/>
    <lineage>
        <taxon>Eukaryota</taxon>
        <taxon>Fungi</taxon>
        <taxon>Fungi incertae sedis</taxon>
        <taxon>Microsporidia</taxon>
        <taxon>Tubulinosematoidea</taxon>
        <taxon>Tubulinosematidae</taxon>
        <taxon>Tubulinosema</taxon>
    </lineage>
</organism>
<proteinExistence type="predicted"/>
<sequence length="295" mass="34701">FVVGLVASSILLFFCFLKYKNREKAITSPAPKVDYKFSDENRNVIPFFYFFKDYEKEIKSSKISVKTDLLNIISFVKGHTTNKQEVEKSLNNVKKELSVAFILNYKCNKFPLFFESLLNNMICGEGMKSISYQLMQEKNTLDLFNRFGFYFTDPGGTPTRYFFCLKDYNKYLMKIKVSKNNIHVDLLKSESFKCKNHSQNVFLILRETSIELSFEGLESNLCKNFPDLEIYFKEYSVFYKPSEFIFSIDEEDEVIFCCKNKDGYDFYDSNGIIKKFDSNIKITPFAIKYNKKPQE</sequence>
<name>A0A437AHT7_9MICR</name>
<keyword evidence="2" id="KW-1185">Reference proteome</keyword>
<evidence type="ECO:0000313" key="1">
    <source>
        <dbReference type="EMBL" id="RVD90730.1"/>
    </source>
</evidence>
<dbReference type="Proteomes" id="UP000282876">
    <property type="component" value="Unassembled WGS sequence"/>
</dbReference>
<protein>
    <submittedName>
        <fullName evidence="1">Uncharacterized protein</fullName>
    </submittedName>
</protein>
<accession>A0A437AHT7</accession>
<dbReference type="AlphaFoldDB" id="A0A437AHT7"/>
<comment type="caution">
    <text evidence="1">The sequence shown here is derived from an EMBL/GenBank/DDBJ whole genome shotgun (WGS) entry which is preliminary data.</text>
</comment>
<evidence type="ECO:0000313" key="2">
    <source>
        <dbReference type="Proteomes" id="UP000282876"/>
    </source>
</evidence>
<gene>
    <name evidence="1" type="ORF">TUBRATIS_28310</name>
</gene>
<feature type="non-terminal residue" evidence="1">
    <location>
        <position position="1"/>
    </location>
</feature>
<dbReference type="VEuPathDB" id="MicrosporidiaDB:TUBRATIS_28310"/>
<dbReference type="EMBL" id="RCSS01000793">
    <property type="protein sequence ID" value="RVD90730.1"/>
    <property type="molecule type" value="Genomic_DNA"/>
</dbReference>